<dbReference type="EMBL" id="SRLO01021965">
    <property type="protein sequence ID" value="TNN22549.1"/>
    <property type="molecule type" value="Genomic_DNA"/>
</dbReference>
<comment type="caution">
    <text evidence="1">The sequence shown here is derived from an EMBL/GenBank/DDBJ whole genome shotgun (WGS) entry which is preliminary data.</text>
</comment>
<gene>
    <name evidence="1" type="ORF">EYF80_067337</name>
</gene>
<evidence type="ECO:0000313" key="1">
    <source>
        <dbReference type="EMBL" id="TNN22549.1"/>
    </source>
</evidence>
<reference evidence="1 2" key="1">
    <citation type="submission" date="2019-03" db="EMBL/GenBank/DDBJ databases">
        <title>First draft genome of Liparis tanakae, snailfish: a comprehensive survey of snailfish specific genes.</title>
        <authorList>
            <person name="Kim W."/>
            <person name="Song I."/>
            <person name="Jeong J.-H."/>
            <person name="Kim D."/>
            <person name="Kim S."/>
            <person name="Ryu S."/>
            <person name="Song J.Y."/>
            <person name="Lee S.K."/>
        </authorList>
    </citation>
    <scope>NUCLEOTIDE SEQUENCE [LARGE SCALE GENOMIC DNA]</scope>
    <source>
        <tissue evidence="1">Muscle</tissue>
    </source>
</reference>
<sequence length="9" mass="1065">MDSSVKRRS</sequence>
<proteinExistence type="predicted"/>
<name>A0A4Z2E1C3_9TELE</name>
<accession>A0A4Z2E1C3</accession>
<protein>
    <submittedName>
        <fullName evidence="1">Uncharacterized protein</fullName>
    </submittedName>
</protein>
<evidence type="ECO:0000313" key="2">
    <source>
        <dbReference type="Proteomes" id="UP000314294"/>
    </source>
</evidence>
<keyword evidence="2" id="KW-1185">Reference proteome</keyword>
<organism evidence="1 2">
    <name type="scientific">Liparis tanakae</name>
    <name type="common">Tanaka's snailfish</name>
    <dbReference type="NCBI Taxonomy" id="230148"/>
    <lineage>
        <taxon>Eukaryota</taxon>
        <taxon>Metazoa</taxon>
        <taxon>Chordata</taxon>
        <taxon>Craniata</taxon>
        <taxon>Vertebrata</taxon>
        <taxon>Euteleostomi</taxon>
        <taxon>Actinopterygii</taxon>
        <taxon>Neopterygii</taxon>
        <taxon>Teleostei</taxon>
        <taxon>Neoteleostei</taxon>
        <taxon>Acanthomorphata</taxon>
        <taxon>Eupercaria</taxon>
        <taxon>Perciformes</taxon>
        <taxon>Cottioidei</taxon>
        <taxon>Cottales</taxon>
        <taxon>Liparidae</taxon>
        <taxon>Liparis</taxon>
    </lineage>
</organism>
<dbReference type="Proteomes" id="UP000314294">
    <property type="component" value="Unassembled WGS sequence"/>
</dbReference>